<evidence type="ECO:0000256" key="1">
    <source>
        <dbReference type="SAM" id="MobiDB-lite"/>
    </source>
</evidence>
<dbReference type="OrthoDB" id="2441143at2759"/>
<name>A0A9P6UD00_9FUNG</name>
<feature type="non-terminal residue" evidence="2">
    <location>
        <position position="1"/>
    </location>
</feature>
<dbReference type="EMBL" id="JAAAIN010004826">
    <property type="protein sequence ID" value="KAG0277978.1"/>
    <property type="molecule type" value="Genomic_DNA"/>
</dbReference>
<protein>
    <submittedName>
        <fullName evidence="2">Uncharacterized protein</fullName>
    </submittedName>
</protein>
<feature type="region of interest" description="Disordered" evidence="1">
    <location>
        <begin position="146"/>
        <end position="169"/>
    </location>
</feature>
<dbReference type="Proteomes" id="UP000823405">
    <property type="component" value="Unassembled WGS sequence"/>
</dbReference>
<proteinExistence type="predicted"/>
<feature type="compositionally biased region" description="Acidic residues" evidence="1">
    <location>
        <begin position="147"/>
        <end position="165"/>
    </location>
</feature>
<gene>
    <name evidence="2" type="ORF">BGZ97_009801</name>
</gene>
<evidence type="ECO:0000313" key="2">
    <source>
        <dbReference type="EMBL" id="KAG0277978.1"/>
    </source>
</evidence>
<evidence type="ECO:0000313" key="3">
    <source>
        <dbReference type="Proteomes" id="UP000823405"/>
    </source>
</evidence>
<reference evidence="2" key="1">
    <citation type="journal article" date="2020" name="Fungal Divers.">
        <title>Resolving the Mortierellaceae phylogeny through synthesis of multi-gene phylogenetics and phylogenomics.</title>
        <authorList>
            <person name="Vandepol N."/>
            <person name="Liber J."/>
            <person name="Desiro A."/>
            <person name="Na H."/>
            <person name="Kennedy M."/>
            <person name="Barry K."/>
            <person name="Grigoriev I.V."/>
            <person name="Miller A.N."/>
            <person name="O'Donnell K."/>
            <person name="Stajich J.E."/>
            <person name="Bonito G."/>
        </authorList>
    </citation>
    <scope>NUCLEOTIDE SEQUENCE</scope>
    <source>
        <strain evidence="2">NVP60</strain>
    </source>
</reference>
<keyword evidence="3" id="KW-1185">Reference proteome</keyword>
<comment type="caution">
    <text evidence="2">The sequence shown here is derived from an EMBL/GenBank/DDBJ whole genome shotgun (WGS) entry which is preliminary data.</text>
</comment>
<accession>A0A9P6UD00</accession>
<sequence length="403" mass="45779">MQHPVPDKMKQFKLKPYKEPADKPSEPNNNRSRKPKPKSRSTSTASTMKLQVMWSMAYQHPTSSLYIGTLWANIKNALPNQPILQQEVIDCIQEASQEAARIKRKCQVLIGSFIERLDCMGLEHLSDTDREILDCFCPRLKIKDAEDKDDGPAEEDEEQDNTDLEGDIKGGKDTEQLRFLLSFSACLYSGNYPRDSGIGQKVNAFLSRLQQLGLYTPPRSRSEMKETMPFPPGDLVRSVTVQLTAELKRMYRKGSYELQKKLTVMREKGLLRPDARIQIREDLSAVENFVSLNKMARNSRKIVPITKSEQPFVTFSERDLTGFFFKRGGELKARLVELASLDGVCTSIKDSQDWIGGKEPGFLIKNFIADIDPSNMTSRKRGKAGRRASMKLLPLSELRSHLE</sequence>
<dbReference type="AlphaFoldDB" id="A0A9P6UD00"/>
<feature type="region of interest" description="Disordered" evidence="1">
    <location>
        <begin position="1"/>
        <end position="46"/>
    </location>
</feature>
<feature type="compositionally biased region" description="Basic and acidic residues" evidence="1">
    <location>
        <begin position="1"/>
        <end position="25"/>
    </location>
</feature>
<organism evidence="2 3">
    <name type="scientific">Linnemannia gamsii</name>
    <dbReference type="NCBI Taxonomy" id="64522"/>
    <lineage>
        <taxon>Eukaryota</taxon>
        <taxon>Fungi</taxon>
        <taxon>Fungi incertae sedis</taxon>
        <taxon>Mucoromycota</taxon>
        <taxon>Mortierellomycotina</taxon>
        <taxon>Mortierellomycetes</taxon>
        <taxon>Mortierellales</taxon>
        <taxon>Mortierellaceae</taxon>
        <taxon>Linnemannia</taxon>
    </lineage>
</organism>